<gene>
    <name evidence="4" type="ORF">VB738_08665</name>
</gene>
<reference evidence="4 5" key="1">
    <citation type="submission" date="2023-12" db="EMBL/GenBank/DDBJ databases">
        <title>Baltic Sea Cyanobacteria.</title>
        <authorList>
            <person name="Delbaje E."/>
            <person name="Fewer D.P."/>
            <person name="Shishido T.K."/>
        </authorList>
    </citation>
    <scope>NUCLEOTIDE SEQUENCE [LARGE SCALE GENOMIC DNA]</scope>
    <source>
        <strain evidence="4 5">UHCC 0139</strain>
    </source>
</reference>
<comment type="caution">
    <text evidence="4">The sequence shown here is derived from an EMBL/GenBank/DDBJ whole genome shotgun (WGS) entry which is preliminary data.</text>
</comment>
<evidence type="ECO:0000313" key="4">
    <source>
        <dbReference type="EMBL" id="MEA5391330.1"/>
    </source>
</evidence>
<keyword evidence="2" id="KW-0378">Hydrolase</keyword>
<organism evidence="4 5">
    <name type="scientific">Cyanobium gracile UHCC 0139</name>
    <dbReference type="NCBI Taxonomy" id="3110308"/>
    <lineage>
        <taxon>Bacteria</taxon>
        <taxon>Bacillati</taxon>
        <taxon>Cyanobacteriota</taxon>
        <taxon>Cyanophyceae</taxon>
        <taxon>Synechococcales</taxon>
        <taxon>Prochlorococcaceae</taxon>
        <taxon>Cyanobium</taxon>
    </lineage>
</organism>
<evidence type="ECO:0000259" key="3">
    <source>
        <dbReference type="Pfam" id="PF02230"/>
    </source>
</evidence>
<dbReference type="InterPro" id="IPR050565">
    <property type="entry name" value="LYPA1-2/EST-like"/>
</dbReference>
<dbReference type="Gene3D" id="3.40.50.1820">
    <property type="entry name" value="alpha/beta hydrolase"/>
    <property type="match status" value="1"/>
</dbReference>
<name>A0ABU5RU75_9CYAN</name>
<comment type="similarity">
    <text evidence="1">Belongs to the AB hydrolase superfamily. AB hydrolase 2 family.</text>
</comment>
<dbReference type="Proteomes" id="UP001304461">
    <property type="component" value="Unassembled WGS sequence"/>
</dbReference>
<evidence type="ECO:0000256" key="1">
    <source>
        <dbReference type="ARBA" id="ARBA00006499"/>
    </source>
</evidence>
<feature type="domain" description="Phospholipase/carboxylesterase/thioesterase" evidence="3">
    <location>
        <begin position="24"/>
        <end position="218"/>
    </location>
</feature>
<dbReference type="InterPro" id="IPR003140">
    <property type="entry name" value="PLipase/COase/thioEstase"/>
</dbReference>
<accession>A0ABU5RU75</accession>
<dbReference type="PANTHER" id="PTHR10655:SF17">
    <property type="entry name" value="LYSOPHOSPHOLIPASE-LIKE PROTEIN 1"/>
    <property type="match status" value="1"/>
</dbReference>
<keyword evidence="5" id="KW-1185">Reference proteome</keyword>
<dbReference type="InterPro" id="IPR029058">
    <property type="entry name" value="AB_hydrolase_fold"/>
</dbReference>
<proteinExistence type="inferred from homology"/>
<dbReference type="PANTHER" id="PTHR10655">
    <property type="entry name" value="LYSOPHOSPHOLIPASE-RELATED"/>
    <property type="match status" value="1"/>
</dbReference>
<dbReference type="SUPFAM" id="SSF53474">
    <property type="entry name" value="alpha/beta-Hydrolases"/>
    <property type="match status" value="1"/>
</dbReference>
<dbReference type="RefSeq" id="WP_323305364.1">
    <property type="nucleotide sequence ID" value="NZ_JAYGHX010000004.1"/>
</dbReference>
<dbReference type="Pfam" id="PF02230">
    <property type="entry name" value="Abhydrolase_2"/>
    <property type="match status" value="1"/>
</dbReference>
<dbReference type="EMBL" id="JAYGHX010000004">
    <property type="protein sequence ID" value="MEA5391330.1"/>
    <property type="molecule type" value="Genomic_DNA"/>
</dbReference>
<sequence>MPTDPLADVQPSEDDATALFAGPRQADRRLVLLHGWGADADDLLDLGAVLLEADPASIGLSVVALRAPLPHPAGFGRQWYDLQQPEWPQLPEARQALRRRLLALGASVPLEHTCLLGFSQGAAMAIDVATGGGPEGSEPLPLAGLVACSGYPHPDWQPRTPRTEILLTHGEQDPVVPFAASEALQRSLTDVGGSVRRIAFPGGHSIDAELIAPVRDFLVRGWQGR</sequence>
<evidence type="ECO:0000256" key="2">
    <source>
        <dbReference type="ARBA" id="ARBA00022801"/>
    </source>
</evidence>
<protein>
    <submittedName>
        <fullName evidence="4">Esterase</fullName>
    </submittedName>
</protein>
<evidence type="ECO:0000313" key="5">
    <source>
        <dbReference type="Proteomes" id="UP001304461"/>
    </source>
</evidence>